<sequence length="264" mass="28843">MFFVISKLFEFFASPSHFALFALAAGVVLSYTRHATAGRRLTAASAVLLLAIAFGPIGYFLAAPLEARFPEPPEDMPAPDGIVVLGGAVDEAQSGEKGRVALNEAAERLTAPIELLRRYPHARLVFTGGSAALTGSRFTEAQAVRLFWRSTGVDQGDVVYEDRSRNTFENAVFTRDLVRPKAGERWLLVTSAMHMPRSMGIFRKAGFPVIPYPVDYRTNGDYSRPYLSFVTQNAVGVTDSAAHEWVGLVAYYMTGKTDALFPAP</sequence>
<dbReference type="AlphaFoldDB" id="A0A6B8KFJ0"/>
<dbReference type="KEGG" id="mhey:H2LOC_012715"/>
<evidence type="ECO:0000256" key="1">
    <source>
        <dbReference type="SAM" id="Phobius"/>
    </source>
</evidence>
<dbReference type="Proteomes" id="UP000309061">
    <property type="component" value="Chromosome"/>
</dbReference>
<dbReference type="EMBL" id="CP046052">
    <property type="protein sequence ID" value="QGM46487.1"/>
    <property type="molecule type" value="Genomic_DNA"/>
</dbReference>
<dbReference type="InterPro" id="IPR014729">
    <property type="entry name" value="Rossmann-like_a/b/a_fold"/>
</dbReference>
<name>A0A6B8KFJ0_9HYPH</name>
<reference evidence="3 4" key="1">
    <citation type="submission" date="2019-11" db="EMBL/GenBank/DDBJ databases">
        <title>The genome sequence of Methylocystis heyeri.</title>
        <authorList>
            <person name="Oshkin I.Y."/>
            <person name="Miroshnikov K."/>
            <person name="Dedysh S.N."/>
        </authorList>
    </citation>
    <scope>NUCLEOTIDE SEQUENCE [LARGE SCALE GENOMIC DNA]</scope>
    <source>
        <strain evidence="3 4">H2</strain>
    </source>
</reference>
<dbReference type="Pfam" id="PF02698">
    <property type="entry name" value="DUF218"/>
    <property type="match status" value="1"/>
</dbReference>
<dbReference type="Gene3D" id="3.40.50.620">
    <property type="entry name" value="HUPs"/>
    <property type="match status" value="1"/>
</dbReference>
<dbReference type="GO" id="GO:0005886">
    <property type="term" value="C:plasma membrane"/>
    <property type="evidence" value="ECO:0007669"/>
    <property type="project" value="TreeGrafter"/>
</dbReference>
<dbReference type="PANTHER" id="PTHR30336:SF4">
    <property type="entry name" value="ENVELOPE BIOGENESIS FACTOR ELYC"/>
    <property type="match status" value="1"/>
</dbReference>
<evidence type="ECO:0000259" key="2">
    <source>
        <dbReference type="Pfam" id="PF02698"/>
    </source>
</evidence>
<gene>
    <name evidence="3" type="ORF">H2LOC_012715</name>
</gene>
<organism evidence="3 4">
    <name type="scientific">Methylocystis heyeri</name>
    <dbReference type="NCBI Taxonomy" id="391905"/>
    <lineage>
        <taxon>Bacteria</taxon>
        <taxon>Pseudomonadati</taxon>
        <taxon>Pseudomonadota</taxon>
        <taxon>Alphaproteobacteria</taxon>
        <taxon>Hyphomicrobiales</taxon>
        <taxon>Methylocystaceae</taxon>
        <taxon>Methylocystis</taxon>
    </lineage>
</organism>
<keyword evidence="1" id="KW-0472">Membrane</keyword>
<feature type="transmembrane region" description="Helical" evidence="1">
    <location>
        <begin position="12"/>
        <end position="31"/>
    </location>
</feature>
<dbReference type="InterPro" id="IPR003848">
    <property type="entry name" value="DUF218"/>
</dbReference>
<accession>A0A6B8KFJ0</accession>
<dbReference type="RefSeq" id="WP_136496721.1">
    <property type="nucleotide sequence ID" value="NZ_CP046052.1"/>
</dbReference>
<dbReference type="PANTHER" id="PTHR30336">
    <property type="entry name" value="INNER MEMBRANE PROTEIN, PROBABLE PERMEASE"/>
    <property type="match status" value="1"/>
</dbReference>
<feature type="domain" description="DUF218" evidence="2">
    <location>
        <begin position="80"/>
        <end position="247"/>
    </location>
</feature>
<keyword evidence="1" id="KW-1133">Transmembrane helix</keyword>
<dbReference type="CDD" id="cd06259">
    <property type="entry name" value="YdcF-like"/>
    <property type="match status" value="1"/>
</dbReference>
<feature type="transmembrane region" description="Helical" evidence="1">
    <location>
        <begin position="43"/>
        <end position="62"/>
    </location>
</feature>
<keyword evidence="4" id="KW-1185">Reference proteome</keyword>
<evidence type="ECO:0000313" key="4">
    <source>
        <dbReference type="Proteomes" id="UP000309061"/>
    </source>
</evidence>
<dbReference type="InterPro" id="IPR051599">
    <property type="entry name" value="Cell_Envelope_Assoc"/>
</dbReference>
<keyword evidence="1" id="KW-0812">Transmembrane</keyword>
<protein>
    <submittedName>
        <fullName evidence="3">YdcF family protein</fullName>
    </submittedName>
</protein>
<dbReference type="GO" id="GO:0043164">
    <property type="term" value="P:Gram-negative-bacterium-type cell wall biogenesis"/>
    <property type="evidence" value="ECO:0007669"/>
    <property type="project" value="TreeGrafter"/>
</dbReference>
<dbReference type="OrthoDB" id="9809813at2"/>
<dbReference type="GO" id="GO:0000270">
    <property type="term" value="P:peptidoglycan metabolic process"/>
    <property type="evidence" value="ECO:0007669"/>
    <property type="project" value="TreeGrafter"/>
</dbReference>
<evidence type="ECO:0000313" key="3">
    <source>
        <dbReference type="EMBL" id="QGM46487.1"/>
    </source>
</evidence>
<proteinExistence type="predicted"/>